<organism evidence="2 3">
    <name type="scientific">Hydrogenophaga borbori</name>
    <dbReference type="NCBI Taxonomy" id="2294117"/>
    <lineage>
        <taxon>Bacteria</taxon>
        <taxon>Pseudomonadati</taxon>
        <taxon>Pseudomonadota</taxon>
        <taxon>Betaproteobacteria</taxon>
        <taxon>Burkholderiales</taxon>
        <taxon>Comamonadaceae</taxon>
        <taxon>Hydrogenophaga</taxon>
    </lineage>
</organism>
<dbReference type="EMBL" id="QVLS01000003">
    <property type="protein sequence ID" value="RFP80413.1"/>
    <property type="molecule type" value="Genomic_DNA"/>
</dbReference>
<feature type="region of interest" description="Disordered" evidence="1">
    <location>
        <begin position="139"/>
        <end position="165"/>
    </location>
</feature>
<feature type="compositionally biased region" description="Low complexity" evidence="1">
    <location>
        <begin position="368"/>
        <end position="378"/>
    </location>
</feature>
<evidence type="ECO:0000313" key="3">
    <source>
        <dbReference type="Proteomes" id="UP000261931"/>
    </source>
</evidence>
<feature type="compositionally biased region" description="Polar residues" evidence="1">
    <location>
        <begin position="149"/>
        <end position="164"/>
    </location>
</feature>
<name>A0A372ELY3_9BURK</name>
<evidence type="ECO:0000313" key="2">
    <source>
        <dbReference type="EMBL" id="RFP80413.1"/>
    </source>
</evidence>
<proteinExistence type="predicted"/>
<feature type="region of interest" description="Disordered" evidence="1">
    <location>
        <begin position="368"/>
        <end position="405"/>
    </location>
</feature>
<accession>A0A372ELY3</accession>
<sequence>MPLLTRFFSRNTLKEEACHWNRTDLNLKKLDELLAQDKVKDGAVLYLNTSRSLLGKGVDFLSTREHTTSHSLLTPRGCSAETARRLEHTLTAQFADRYYGPEAEEARQYVLNAIAQHRQVVKSPQFAQAIHTLAHAKEMPRPTGPAQVASLQSTSHPAQPNTVPAGQAIGPFANLLAHLVPGIAADTPMDAACRAMNDQSDATKEAIKDLLSFRIKHHRKDDNPYMSETAIRLFMELECAAPVDPAPSVGDTSQAIGAFADTLKRAALAHLGYAEFAEIDETTSLDELLDNIHSRSIEWRHAIQNVLLQIIDLKAPSDKESEWPVLFGDAHMAARVLQGIEQAPPADPYADIEGADLFDYSATNASSDAQAASKASPSPIGTATATYSSADSDEDDFGSLTNSSL</sequence>
<comment type="caution">
    <text evidence="2">The sequence shown here is derived from an EMBL/GenBank/DDBJ whole genome shotgun (WGS) entry which is preliminary data.</text>
</comment>
<dbReference type="RefSeq" id="WP_116958443.1">
    <property type="nucleotide sequence ID" value="NZ_QVLS01000003.1"/>
</dbReference>
<reference evidence="2 3" key="1">
    <citation type="submission" date="2018-08" db="EMBL/GenBank/DDBJ databases">
        <title>Hydrogenophaga sp. LA-38 isolated from sludge.</title>
        <authorList>
            <person name="Im W.-T."/>
        </authorList>
    </citation>
    <scope>NUCLEOTIDE SEQUENCE [LARGE SCALE GENOMIC DNA]</scope>
    <source>
        <strain evidence="2 3">LA-38</strain>
    </source>
</reference>
<protein>
    <submittedName>
        <fullName evidence="2">Uncharacterized protein</fullName>
    </submittedName>
</protein>
<dbReference type="AlphaFoldDB" id="A0A372ELY3"/>
<keyword evidence="3" id="KW-1185">Reference proteome</keyword>
<dbReference type="Proteomes" id="UP000261931">
    <property type="component" value="Unassembled WGS sequence"/>
</dbReference>
<gene>
    <name evidence="2" type="ORF">DY262_08225</name>
</gene>
<evidence type="ECO:0000256" key="1">
    <source>
        <dbReference type="SAM" id="MobiDB-lite"/>
    </source>
</evidence>
<feature type="compositionally biased region" description="Polar residues" evidence="1">
    <location>
        <begin position="379"/>
        <end position="390"/>
    </location>
</feature>